<feature type="region of interest" description="Disordered" evidence="1">
    <location>
        <begin position="71"/>
        <end position="93"/>
    </location>
</feature>
<reference evidence="2" key="1">
    <citation type="submission" date="2020-02" db="EMBL/GenBank/DDBJ databases">
        <authorList>
            <person name="Meier V. D."/>
        </authorList>
    </citation>
    <scope>NUCLEOTIDE SEQUENCE</scope>
    <source>
        <strain evidence="2">AVDCRST_MAG92</strain>
    </source>
</reference>
<evidence type="ECO:0000256" key="1">
    <source>
        <dbReference type="SAM" id="MobiDB-lite"/>
    </source>
</evidence>
<dbReference type="EMBL" id="CADCTM010000154">
    <property type="protein sequence ID" value="CAA9232858.1"/>
    <property type="molecule type" value="Genomic_DNA"/>
</dbReference>
<feature type="compositionally biased region" description="Polar residues" evidence="1">
    <location>
        <begin position="71"/>
        <end position="86"/>
    </location>
</feature>
<dbReference type="AlphaFoldDB" id="A0A6J4HUA5"/>
<proteinExistence type="predicted"/>
<gene>
    <name evidence="2" type="ORF">AVDCRST_MAG92-1117</name>
</gene>
<name>A0A6J4HUA5_9CYAN</name>
<feature type="non-terminal residue" evidence="2">
    <location>
        <position position="93"/>
    </location>
</feature>
<sequence>MAVVNTHFHKIALIGWTSLFSLILSVFPNLVKAQTPPSFRTKFKTQQHNLLKCGYRKKEITLKIPAGLSPSQTTELEGNRVESNVRCNEYQPP</sequence>
<protein>
    <submittedName>
        <fullName evidence="2">Uncharacterized protein</fullName>
    </submittedName>
</protein>
<organism evidence="2">
    <name type="scientific">uncultured Coleofasciculus sp</name>
    <dbReference type="NCBI Taxonomy" id="1267456"/>
    <lineage>
        <taxon>Bacteria</taxon>
        <taxon>Bacillati</taxon>
        <taxon>Cyanobacteriota</taxon>
        <taxon>Cyanophyceae</taxon>
        <taxon>Coleofasciculales</taxon>
        <taxon>Coleofasciculaceae</taxon>
        <taxon>Coleofasciculus</taxon>
        <taxon>environmental samples</taxon>
    </lineage>
</organism>
<accession>A0A6J4HUA5</accession>
<evidence type="ECO:0000313" key="2">
    <source>
        <dbReference type="EMBL" id="CAA9232858.1"/>
    </source>
</evidence>